<keyword evidence="8" id="KW-1185">Reference proteome</keyword>
<dbReference type="PANTHER" id="PTHR23291">
    <property type="entry name" value="BAX INHIBITOR-RELATED"/>
    <property type="match status" value="1"/>
</dbReference>
<feature type="transmembrane region" description="Helical" evidence="6">
    <location>
        <begin position="163"/>
        <end position="183"/>
    </location>
</feature>
<gene>
    <name evidence="7" type="ORF">CRM22_007160</name>
</gene>
<sequence>MTKSSDASTVLGVCLNQFSFGFAVCFRNPSGDVCLSRVLGYEMNRDPRFRQFSWQSVFTFNDIDKHVQVHLKNVYSTLSVGLILSCVAAYAFTLSTFLQSMTTMLMVLSFITTLGSSLYIYFTPHSTESLSARLSAFFLFAFSTGLGFGPLLHVVSIINPETIPTALLGAAVIFVSFSLASLFTRKRYYLYLGALLMSAMSMLATFSFVNLFMRSPAIYQAELYIGLMLFCGFVVFDTQMIVEKRKCGDTDFIWHTLDLFVDFVELFRHLLIILNSKRNRRENDD</sequence>
<evidence type="ECO:0000313" key="7">
    <source>
        <dbReference type="EMBL" id="TGZ62966.1"/>
    </source>
</evidence>
<dbReference type="EMBL" id="SJOL01007345">
    <property type="protein sequence ID" value="TGZ62966.1"/>
    <property type="molecule type" value="Genomic_DNA"/>
</dbReference>
<keyword evidence="3 6" id="KW-0812">Transmembrane</keyword>
<evidence type="ECO:0000256" key="3">
    <source>
        <dbReference type="ARBA" id="ARBA00022692"/>
    </source>
</evidence>
<evidence type="ECO:0000313" key="8">
    <source>
        <dbReference type="Proteomes" id="UP000308267"/>
    </source>
</evidence>
<feature type="transmembrane region" description="Helical" evidence="6">
    <location>
        <begin position="134"/>
        <end position="157"/>
    </location>
</feature>
<dbReference type="OrthoDB" id="1277691at2759"/>
<dbReference type="AlphaFoldDB" id="A0A4S2LJB4"/>
<comment type="caution">
    <text evidence="7">The sequence shown here is derived from an EMBL/GenBank/DDBJ whole genome shotgun (WGS) entry which is preliminary data.</text>
</comment>
<evidence type="ECO:0000256" key="5">
    <source>
        <dbReference type="ARBA" id="ARBA00023136"/>
    </source>
</evidence>
<comment type="similarity">
    <text evidence="2 6">Belongs to the BI1 family.</text>
</comment>
<dbReference type="GO" id="GO:0019899">
    <property type="term" value="F:enzyme binding"/>
    <property type="evidence" value="ECO:0007669"/>
    <property type="project" value="TreeGrafter"/>
</dbReference>
<feature type="transmembrane region" description="Helical" evidence="6">
    <location>
        <begin position="104"/>
        <end position="122"/>
    </location>
</feature>
<evidence type="ECO:0008006" key="9">
    <source>
        <dbReference type="Google" id="ProtNLM"/>
    </source>
</evidence>
<dbReference type="Pfam" id="PF01027">
    <property type="entry name" value="Bax1-I"/>
    <property type="match status" value="1"/>
</dbReference>
<evidence type="ECO:0000256" key="1">
    <source>
        <dbReference type="ARBA" id="ARBA00004141"/>
    </source>
</evidence>
<feature type="transmembrane region" description="Helical" evidence="6">
    <location>
        <begin position="217"/>
        <end position="236"/>
    </location>
</feature>
<dbReference type="GO" id="GO:2001234">
    <property type="term" value="P:negative regulation of apoptotic signaling pathway"/>
    <property type="evidence" value="ECO:0007669"/>
    <property type="project" value="TreeGrafter"/>
</dbReference>
<evidence type="ECO:0000256" key="4">
    <source>
        <dbReference type="ARBA" id="ARBA00022989"/>
    </source>
</evidence>
<evidence type="ECO:0000256" key="6">
    <source>
        <dbReference type="RuleBase" id="RU004379"/>
    </source>
</evidence>
<dbReference type="GO" id="GO:0034620">
    <property type="term" value="P:cellular response to unfolded protein"/>
    <property type="evidence" value="ECO:0007669"/>
    <property type="project" value="TreeGrafter"/>
</dbReference>
<dbReference type="PANTHER" id="PTHR23291:SF32">
    <property type="entry name" value="BAX INHIBITOR 1"/>
    <property type="match status" value="1"/>
</dbReference>
<comment type="subcellular location">
    <subcellularLocation>
        <location evidence="1">Membrane</location>
        <topology evidence="1">Multi-pass membrane protein</topology>
    </subcellularLocation>
</comment>
<accession>A0A4S2LJB4</accession>
<dbReference type="STRING" id="147828.A0A4S2LJB4"/>
<dbReference type="CDD" id="cd10430">
    <property type="entry name" value="BI-1"/>
    <property type="match status" value="1"/>
</dbReference>
<dbReference type="Proteomes" id="UP000308267">
    <property type="component" value="Unassembled WGS sequence"/>
</dbReference>
<reference evidence="7 8" key="1">
    <citation type="journal article" date="2019" name="BMC Genomics">
        <title>New insights from Opisthorchis felineus genome: update on genomics of the epidemiologically important liver flukes.</title>
        <authorList>
            <person name="Ershov N.I."/>
            <person name="Mordvinov V.A."/>
            <person name="Prokhortchouk E.B."/>
            <person name="Pakharukova M.Y."/>
            <person name="Gunbin K.V."/>
            <person name="Ustyantsev K."/>
            <person name="Genaev M.A."/>
            <person name="Blinov A.G."/>
            <person name="Mazur A."/>
            <person name="Boulygina E."/>
            <person name="Tsygankova S."/>
            <person name="Khrameeva E."/>
            <person name="Chekanov N."/>
            <person name="Fan G."/>
            <person name="Xiao A."/>
            <person name="Zhang H."/>
            <person name="Xu X."/>
            <person name="Yang H."/>
            <person name="Solovyev V."/>
            <person name="Lee S.M."/>
            <person name="Liu X."/>
            <person name="Afonnikov D.A."/>
            <person name="Skryabin K.G."/>
        </authorList>
    </citation>
    <scope>NUCLEOTIDE SEQUENCE [LARGE SCALE GENOMIC DNA]</scope>
    <source>
        <strain evidence="7">AK-0245</strain>
        <tissue evidence="7">Whole organism</tissue>
    </source>
</reference>
<name>A0A4S2LJB4_OPIFE</name>
<dbReference type="GO" id="GO:0031966">
    <property type="term" value="C:mitochondrial membrane"/>
    <property type="evidence" value="ECO:0007669"/>
    <property type="project" value="TreeGrafter"/>
</dbReference>
<dbReference type="InterPro" id="IPR006214">
    <property type="entry name" value="Bax_inhibitor_1-related"/>
</dbReference>
<evidence type="ECO:0000256" key="2">
    <source>
        <dbReference type="ARBA" id="ARBA00010350"/>
    </source>
</evidence>
<protein>
    <recommendedName>
        <fullName evidence="9">Bax inhibitor 1</fullName>
    </recommendedName>
</protein>
<feature type="transmembrane region" description="Helical" evidence="6">
    <location>
        <begin position="74"/>
        <end position="92"/>
    </location>
</feature>
<organism evidence="7 8">
    <name type="scientific">Opisthorchis felineus</name>
    <dbReference type="NCBI Taxonomy" id="147828"/>
    <lineage>
        <taxon>Eukaryota</taxon>
        <taxon>Metazoa</taxon>
        <taxon>Spiralia</taxon>
        <taxon>Lophotrochozoa</taxon>
        <taxon>Platyhelminthes</taxon>
        <taxon>Trematoda</taxon>
        <taxon>Digenea</taxon>
        <taxon>Opisthorchiida</taxon>
        <taxon>Opisthorchiata</taxon>
        <taxon>Opisthorchiidae</taxon>
        <taxon>Opisthorchis</taxon>
    </lineage>
</organism>
<keyword evidence="5 6" id="KW-0472">Membrane</keyword>
<proteinExistence type="inferred from homology"/>
<dbReference type="GO" id="GO:0033119">
    <property type="term" value="P:negative regulation of RNA splicing"/>
    <property type="evidence" value="ECO:0007669"/>
    <property type="project" value="TreeGrafter"/>
</dbReference>
<feature type="transmembrane region" description="Helical" evidence="6">
    <location>
        <begin position="190"/>
        <end position="211"/>
    </location>
</feature>
<keyword evidence="4 6" id="KW-1133">Transmembrane helix</keyword>